<evidence type="ECO:0000256" key="5">
    <source>
        <dbReference type="ARBA" id="ARBA00023136"/>
    </source>
</evidence>
<feature type="transmembrane region" description="Helical" evidence="8">
    <location>
        <begin position="545"/>
        <end position="566"/>
    </location>
</feature>
<comment type="subcellular location">
    <subcellularLocation>
        <location evidence="1">Cell membrane</location>
        <topology evidence="1">Multi-pass membrane protein</topology>
    </subcellularLocation>
</comment>
<evidence type="ECO:0000313" key="10">
    <source>
        <dbReference type="RefSeq" id="XP_070851637.1"/>
    </source>
</evidence>
<accession>A0ABM4TNS6</accession>
<proteinExistence type="predicted"/>
<dbReference type="PANTHER" id="PTHR42643:SF41">
    <property type="entry name" value="IONOTROPIC RECEPTOR 20A-RELATED"/>
    <property type="match status" value="1"/>
</dbReference>
<dbReference type="InterPro" id="IPR052192">
    <property type="entry name" value="Insect_Ionotropic_Sensory_Rcpt"/>
</dbReference>
<dbReference type="RefSeq" id="XP_070851637.1">
    <property type="nucleotide sequence ID" value="XM_070995536.1"/>
</dbReference>
<evidence type="ECO:0000256" key="2">
    <source>
        <dbReference type="ARBA" id="ARBA00022475"/>
    </source>
</evidence>
<organism evidence="9 10">
    <name type="scientific">Drosophila suzukii</name>
    <name type="common">Spotted-wing drosophila fruit fly</name>
    <dbReference type="NCBI Taxonomy" id="28584"/>
    <lineage>
        <taxon>Eukaryota</taxon>
        <taxon>Metazoa</taxon>
        <taxon>Ecdysozoa</taxon>
        <taxon>Arthropoda</taxon>
        <taxon>Hexapoda</taxon>
        <taxon>Insecta</taxon>
        <taxon>Pterygota</taxon>
        <taxon>Neoptera</taxon>
        <taxon>Endopterygota</taxon>
        <taxon>Diptera</taxon>
        <taxon>Brachycera</taxon>
        <taxon>Muscomorpha</taxon>
        <taxon>Ephydroidea</taxon>
        <taxon>Drosophilidae</taxon>
        <taxon>Drosophila</taxon>
        <taxon>Sophophora</taxon>
    </lineage>
</organism>
<protein>
    <submittedName>
        <fullName evidence="10">Uncharacterized protein</fullName>
    </submittedName>
</protein>
<keyword evidence="3 8" id="KW-0812">Transmembrane</keyword>
<dbReference type="GeneID" id="139352887"/>
<keyword evidence="7" id="KW-0325">Glycoprotein</keyword>
<name>A0ABM4TNS6_DROSZ</name>
<reference evidence="10" key="1">
    <citation type="submission" date="2025-08" db="UniProtKB">
        <authorList>
            <consortium name="RefSeq"/>
        </authorList>
    </citation>
    <scope>IDENTIFICATION</scope>
</reference>
<evidence type="ECO:0000256" key="7">
    <source>
        <dbReference type="ARBA" id="ARBA00023180"/>
    </source>
</evidence>
<evidence type="ECO:0000256" key="1">
    <source>
        <dbReference type="ARBA" id="ARBA00004651"/>
    </source>
</evidence>
<dbReference type="PANTHER" id="PTHR42643">
    <property type="entry name" value="IONOTROPIC RECEPTOR 20A-RELATED"/>
    <property type="match status" value="1"/>
</dbReference>
<gene>
    <name evidence="10" type="primary">LOC139352887</name>
</gene>
<keyword evidence="5 8" id="KW-0472">Membrane</keyword>
<dbReference type="Proteomes" id="UP001652628">
    <property type="component" value="Chromosome 3"/>
</dbReference>
<keyword evidence="4 8" id="KW-1133">Transmembrane helix</keyword>
<evidence type="ECO:0000256" key="4">
    <source>
        <dbReference type="ARBA" id="ARBA00022989"/>
    </source>
</evidence>
<keyword evidence="6" id="KW-0675">Receptor</keyword>
<sequence>MTYFSQGTNENLNLGFLNKLVQKIEDQVPVETMLILQHSRARDCALQNWNPRNIPTLRFNELDVVLVRKHFNRVAVGLVCICNDTDTSLLDNLAKNFNRMRQVRIILWFQANLTLEILHGIADQVEELQFFQMLILEVRDEPKETVAVRRLDPFPTAHFNRIDIFELKGPIFYPPNMNFKGRTVYVMPNWGSANKVKATLSSKTFIPIVRVKDYGVLEFISRYNLSLRVVDDSIDGTPSVVPDIQLNTRIHSNLDKLNPFDMSSLMVAVPCGKQWIVEEVFKHLDVHSWLLYIFFVYVIFVLAETFILVVTYRISGKAYRLTSLNPLLNPRAFRAILGMPFPISRSSSLSLRQLFLAISVFGLIFSNFFSCKLSALLIRQSTHPCVENFEDLRASGLDVIVGPTFKPFLDSEAGSEFLKHNLTNVKYVSQIERIRMILSPNGSYAYFMFTENWQVMDMYQKIYGKNWLCTSEGLTIIRGLPMTYIVRNNSILERNLFRFLMRIEENGIMRHWINLVPYTIRKVLSNDMILRDYDQPTKRPLSLSYFTWLWLVLGCGYSLAIIVFLLEIVMGNRNKKSTTERVMEYLF</sequence>
<evidence type="ECO:0000256" key="6">
    <source>
        <dbReference type="ARBA" id="ARBA00023170"/>
    </source>
</evidence>
<evidence type="ECO:0000313" key="9">
    <source>
        <dbReference type="Proteomes" id="UP001652628"/>
    </source>
</evidence>
<feature type="transmembrane region" description="Helical" evidence="8">
    <location>
        <begin position="354"/>
        <end position="378"/>
    </location>
</feature>
<evidence type="ECO:0000256" key="3">
    <source>
        <dbReference type="ARBA" id="ARBA00022692"/>
    </source>
</evidence>
<evidence type="ECO:0000256" key="8">
    <source>
        <dbReference type="SAM" id="Phobius"/>
    </source>
</evidence>
<feature type="transmembrane region" description="Helical" evidence="8">
    <location>
        <begin position="289"/>
        <end position="312"/>
    </location>
</feature>
<keyword evidence="9" id="KW-1185">Reference proteome</keyword>
<keyword evidence="2" id="KW-1003">Cell membrane</keyword>